<dbReference type="EMBL" id="FWFD01000007">
    <property type="protein sequence ID" value="SLM85125.1"/>
    <property type="molecule type" value="Genomic_DNA"/>
</dbReference>
<protein>
    <submittedName>
        <fullName evidence="2">Epimerase KguE</fullName>
    </submittedName>
</protein>
<organism evidence="2 3">
    <name type="scientific">Vagococcus fluvialis bH819</name>
    <dbReference type="NCBI Taxonomy" id="1255619"/>
    <lineage>
        <taxon>Bacteria</taxon>
        <taxon>Bacillati</taxon>
        <taxon>Bacillota</taxon>
        <taxon>Bacilli</taxon>
        <taxon>Lactobacillales</taxon>
        <taxon>Enterococcaceae</taxon>
        <taxon>Vagococcus</taxon>
    </lineage>
</organism>
<name>A0A1X6WLI0_9ENTE</name>
<reference evidence="3" key="1">
    <citation type="submission" date="2017-02" db="EMBL/GenBank/DDBJ databases">
        <authorList>
            <person name="Dridi B."/>
        </authorList>
    </citation>
    <scope>NUCLEOTIDE SEQUENCE [LARGE SCALE GENOMIC DNA]</scope>
    <source>
        <strain evidence="3">bH819</strain>
    </source>
</reference>
<accession>A0A1X6WLI0</accession>
<dbReference type="Proteomes" id="UP000195918">
    <property type="component" value="Unassembled WGS sequence"/>
</dbReference>
<dbReference type="InterPro" id="IPR013022">
    <property type="entry name" value="Xyl_isomerase-like_TIM-brl"/>
</dbReference>
<dbReference type="InterPro" id="IPR036237">
    <property type="entry name" value="Xyl_isomerase-like_sf"/>
</dbReference>
<feature type="domain" description="Xylose isomerase-like TIM barrel" evidence="1">
    <location>
        <begin position="106"/>
        <end position="237"/>
    </location>
</feature>
<evidence type="ECO:0000313" key="2">
    <source>
        <dbReference type="EMBL" id="SLM85125.1"/>
    </source>
</evidence>
<gene>
    <name evidence="2" type="ORF">FM121_03440</name>
</gene>
<dbReference type="RefSeq" id="WP_086950764.1">
    <property type="nucleotide sequence ID" value="NZ_FWFD01000007.1"/>
</dbReference>
<dbReference type="Pfam" id="PF01261">
    <property type="entry name" value="AP_endonuc_2"/>
    <property type="match status" value="1"/>
</dbReference>
<dbReference type="AlphaFoldDB" id="A0A1X6WLI0"/>
<sequence length="243" mass="28032">MKSIVLNLLVFNQQFVEGKTQKELVEKGIELGFNQIEVRREYFRELKSELLDIKKIVDKSNIKLFYSVPEEVFVMGEINPHLTDYLLEAKEMGAHHIKFNIGDFENYHGKLTKLKKLTESGINVRIENDQTEISGKIKAIDEFMKAVTHEGIEISYVYDLGNWRFVGEDEREAAQKLTKYVTYIHVKDVENLSGKPVAAALDQGEINWREILDILPTEIPIAIEYPTTTDEEIKTAKKLLEEV</sequence>
<dbReference type="Gene3D" id="3.20.20.150">
    <property type="entry name" value="Divalent-metal-dependent TIM barrel enzymes"/>
    <property type="match status" value="1"/>
</dbReference>
<proteinExistence type="predicted"/>
<evidence type="ECO:0000259" key="1">
    <source>
        <dbReference type="Pfam" id="PF01261"/>
    </source>
</evidence>
<evidence type="ECO:0000313" key="3">
    <source>
        <dbReference type="Proteomes" id="UP000195918"/>
    </source>
</evidence>
<dbReference type="SUPFAM" id="SSF51658">
    <property type="entry name" value="Xylose isomerase-like"/>
    <property type="match status" value="1"/>
</dbReference>
<keyword evidence="3" id="KW-1185">Reference proteome</keyword>
<dbReference type="OrthoDB" id="2237247at2"/>